<evidence type="ECO:0000313" key="1">
    <source>
        <dbReference type="EMBL" id="KAK3342596.1"/>
    </source>
</evidence>
<comment type="caution">
    <text evidence="1">The sequence shown here is derived from an EMBL/GenBank/DDBJ whole genome shotgun (WGS) entry which is preliminary data.</text>
</comment>
<reference evidence="1" key="2">
    <citation type="submission" date="2023-06" db="EMBL/GenBank/DDBJ databases">
        <authorList>
            <consortium name="Lawrence Berkeley National Laboratory"/>
            <person name="Haridas S."/>
            <person name="Hensen N."/>
            <person name="Bonometti L."/>
            <person name="Westerberg I."/>
            <person name="Brannstrom I.O."/>
            <person name="Guillou S."/>
            <person name="Cros-Aarteil S."/>
            <person name="Calhoun S."/>
            <person name="Kuo A."/>
            <person name="Mondo S."/>
            <person name="Pangilinan J."/>
            <person name="Riley R."/>
            <person name="Labutti K."/>
            <person name="Andreopoulos B."/>
            <person name="Lipzen A."/>
            <person name="Chen C."/>
            <person name="Yanf M."/>
            <person name="Daum C."/>
            <person name="Ng V."/>
            <person name="Clum A."/>
            <person name="Steindorff A."/>
            <person name="Ohm R."/>
            <person name="Martin F."/>
            <person name="Silar P."/>
            <person name="Natvig D."/>
            <person name="Lalanne C."/>
            <person name="Gautier V."/>
            <person name="Ament-Velasquez S.L."/>
            <person name="Kruys A."/>
            <person name="Hutchinson M.I."/>
            <person name="Powell A.J."/>
            <person name="Barry K."/>
            <person name="Miller A.N."/>
            <person name="Grigoriev I.V."/>
            <person name="Debuchy R."/>
            <person name="Gladieux P."/>
            <person name="Thoren M.H."/>
            <person name="Johannesson H."/>
        </authorList>
    </citation>
    <scope>NUCLEOTIDE SEQUENCE</scope>
    <source>
        <strain evidence="1">CBS 560.94</strain>
    </source>
</reference>
<dbReference type="Proteomes" id="UP001278500">
    <property type="component" value="Unassembled WGS sequence"/>
</dbReference>
<keyword evidence="2" id="KW-1185">Reference proteome</keyword>
<protein>
    <submittedName>
        <fullName evidence="1">Uncharacterized protein</fullName>
    </submittedName>
</protein>
<accession>A0AAE0MR17</accession>
<sequence length="179" mass="19539">MASNTTEKAGPGQIHARIVDDAEKTMRQFNTPVVSADLLNKLVDTQLKSATAPVEWSTYHQMTSVQRLQLETLFDTIHGLDEDSCAGWQVPSPNYWGNRPVLLRSVLLSIASLIFVRTSTTITMGTYGAVDLGHDSGEERSQATQLVEKEGIASLKADCELILKLVTTLADVPSPKKAQ</sequence>
<gene>
    <name evidence="1" type="ORF">B0H65DRAFT_468701</name>
</gene>
<dbReference type="AlphaFoldDB" id="A0AAE0MR17"/>
<name>A0AAE0MR17_9PEZI</name>
<organism evidence="1 2">
    <name type="scientific">Neurospora tetraspora</name>
    <dbReference type="NCBI Taxonomy" id="94610"/>
    <lineage>
        <taxon>Eukaryota</taxon>
        <taxon>Fungi</taxon>
        <taxon>Dikarya</taxon>
        <taxon>Ascomycota</taxon>
        <taxon>Pezizomycotina</taxon>
        <taxon>Sordariomycetes</taxon>
        <taxon>Sordariomycetidae</taxon>
        <taxon>Sordariales</taxon>
        <taxon>Sordariaceae</taxon>
        <taxon>Neurospora</taxon>
    </lineage>
</organism>
<evidence type="ECO:0000313" key="2">
    <source>
        <dbReference type="Proteomes" id="UP001278500"/>
    </source>
</evidence>
<proteinExistence type="predicted"/>
<dbReference type="RefSeq" id="XP_062680389.1">
    <property type="nucleotide sequence ID" value="XM_062826975.1"/>
</dbReference>
<dbReference type="GeneID" id="87864129"/>
<dbReference type="EMBL" id="JAUEPP010000005">
    <property type="protein sequence ID" value="KAK3342596.1"/>
    <property type="molecule type" value="Genomic_DNA"/>
</dbReference>
<reference evidence="1" key="1">
    <citation type="journal article" date="2023" name="Mol. Phylogenet. Evol.">
        <title>Genome-scale phylogeny and comparative genomics of the fungal order Sordariales.</title>
        <authorList>
            <person name="Hensen N."/>
            <person name="Bonometti L."/>
            <person name="Westerberg I."/>
            <person name="Brannstrom I.O."/>
            <person name="Guillou S."/>
            <person name="Cros-Aarteil S."/>
            <person name="Calhoun S."/>
            <person name="Haridas S."/>
            <person name="Kuo A."/>
            <person name="Mondo S."/>
            <person name="Pangilinan J."/>
            <person name="Riley R."/>
            <person name="LaButti K."/>
            <person name="Andreopoulos B."/>
            <person name="Lipzen A."/>
            <person name="Chen C."/>
            <person name="Yan M."/>
            <person name="Daum C."/>
            <person name="Ng V."/>
            <person name="Clum A."/>
            <person name="Steindorff A."/>
            <person name="Ohm R.A."/>
            <person name="Martin F."/>
            <person name="Silar P."/>
            <person name="Natvig D.O."/>
            <person name="Lalanne C."/>
            <person name="Gautier V."/>
            <person name="Ament-Velasquez S.L."/>
            <person name="Kruys A."/>
            <person name="Hutchinson M.I."/>
            <person name="Powell A.J."/>
            <person name="Barry K."/>
            <person name="Miller A.N."/>
            <person name="Grigoriev I.V."/>
            <person name="Debuchy R."/>
            <person name="Gladieux P."/>
            <person name="Hiltunen Thoren M."/>
            <person name="Johannesson H."/>
        </authorList>
    </citation>
    <scope>NUCLEOTIDE SEQUENCE</scope>
    <source>
        <strain evidence="1">CBS 560.94</strain>
    </source>
</reference>